<evidence type="ECO:0000259" key="3">
    <source>
        <dbReference type="PROSITE" id="PS50011"/>
    </source>
</evidence>
<dbReference type="OrthoDB" id="10261302at2759"/>
<dbReference type="SUPFAM" id="SSF56112">
    <property type="entry name" value="Protein kinase-like (PK-like)"/>
    <property type="match status" value="1"/>
</dbReference>
<dbReference type="Pfam" id="PF00069">
    <property type="entry name" value="Pkinase"/>
    <property type="match status" value="1"/>
</dbReference>
<keyword evidence="5" id="KW-1185">Reference proteome</keyword>
<dbReference type="GO" id="GO:0004672">
    <property type="term" value="F:protein kinase activity"/>
    <property type="evidence" value="ECO:0007669"/>
    <property type="project" value="InterPro"/>
</dbReference>
<reference evidence="4" key="2">
    <citation type="submission" date="2022-10" db="EMBL/GenBank/DDBJ databases">
        <authorList>
            <consortium name="ENA_rothamsted_submissions"/>
            <consortium name="culmorum"/>
            <person name="King R."/>
        </authorList>
    </citation>
    <scope>NUCLEOTIDE SEQUENCE</scope>
</reference>
<evidence type="ECO:0000256" key="2">
    <source>
        <dbReference type="SAM" id="MobiDB-lite"/>
    </source>
</evidence>
<name>A0A9P0NE59_9DIPT</name>
<organism evidence="4 5">
    <name type="scientific">Chironomus riparius</name>
    <dbReference type="NCBI Taxonomy" id="315576"/>
    <lineage>
        <taxon>Eukaryota</taxon>
        <taxon>Metazoa</taxon>
        <taxon>Ecdysozoa</taxon>
        <taxon>Arthropoda</taxon>
        <taxon>Hexapoda</taxon>
        <taxon>Insecta</taxon>
        <taxon>Pterygota</taxon>
        <taxon>Neoptera</taxon>
        <taxon>Endopterygota</taxon>
        <taxon>Diptera</taxon>
        <taxon>Nematocera</taxon>
        <taxon>Chironomoidea</taxon>
        <taxon>Chironomidae</taxon>
        <taxon>Chironominae</taxon>
        <taxon>Chironomus</taxon>
    </lineage>
</organism>
<evidence type="ECO:0000313" key="5">
    <source>
        <dbReference type="Proteomes" id="UP001153620"/>
    </source>
</evidence>
<comment type="similarity">
    <text evidence="1">Belongs to the protein kinase superfamily.</text>
</comment>
<gene>
    <name evidence="4" type="ORF">CHIRRI_LOCUS2732</name>
</gene>
<dbReference type="InterPro" id="IPR016024">
    <property type="entry name" value="ARM-type_fold"/>
</dbReference>
<evidence type="ECO:0000313" key="4">
    <source>
        <dbReference type="EMBL" id="CAH1712881.1"/>
    </source>
</evidence>
<feature type="domain" description="Protein kinase" evidence="3">
    <location>
        <begin position="1"/>
        <end position="263"/>
    </location>
</feature>
<reference evidence="4" key="1">
    <citation type="submission" date="2022-01" db="EMBL/GenBank/DDBJ databases">
        <authorList>
            <person name="King R."/>
        </authorList>
    </citation>
    <scope>NUCLEOTIDE SEQUENCE</scope>
</reference>
<proteinExistence type="inferred from homology"/>
<protein>
    <recommendedName>
        <fullName evidence="3">Protein kinase domain-containing protein</fullName>
    </recommendedName>
</protein>
<dbReference type="PROSITE" id="PS50011">
    <property type="entry name" value="PROTEIN_KINASE_DOM"/>
    <property type="match status" value="1"/>
</dbReference>
<dbReference type="EMBL" id="OU895877">
    <property type="protein sequence ID" value="CAH1712881.1"/>
    <property type="molecule type" value="Genomic_DNA"/>
</dbReference>
<dbReference type="AlphaFoldDB" id="A0A9P0NE59"/>
<dbReference type="Gene3D" id="1.25.10.10">
    <property type="entry name" value="Leucine-rich Repeat Variant"/>
    <property type="match status" value="1"/>
</dbReference>
<dbReference type="InterPro" id="IPR011989">
    <property type="entry name" value="ARM-like"/>
</dbReference>
<sequence length="742" mass="83024">MFAKFKSANQTNISPIDNNPITQFFEVGKLTACAGPELVWKIHESFRKSDGKDSSSSVPQTPPIQRNANTTFMKEYNFLDIELKYGILQIIEALSFLHYSGQVIHRNVCPSSILITKRGTWKLAGFEFIEKCHETDAVEPIMCPPWSTRISKMAQPNLDFTAPEIQTSSNCSILSDMFSLGMVLEESVQQLLPKIPAPLHEATTRLMSKQPGPRPTAQLLQLIKYFSDPAVHALQFLDVINMKDPTQKAHFYRSTLKDALPFIPRKLWWQHVWPFLQQEMKGSEVLAAVLQPALAMVQESTANEYEEFILPTFRVVFAAPKSIQATVTLLENLHIILEKTPQSDIRSEILPLLFNSFESNTMQIQSAALLAVANVYEYVDEISIRRMVLPKIKTVFEKNQSDLKIMANVLQCVERVLDKLEKSQIIDEVLPMLYEIRFSDPEIILRIVHIYRIMLSDKKYGLSVNMMATRVMPSLLPQTVNPSLNLEQFMILLEVLQEMLDCIDRQQRNKLKLDNLSLPSPERHRPLRHQFSSDNMHVPPFNIPNLRIDQRKTSSAEDMARKNSTGSIRSGMLGSWWFGGPSSPDSNYLRVANAAFPNRRLSDNTLMTPKIRIAPSCASSPGGTPGGALPIRRHSSIGPQERRSSAINLSPPTGGSMPNTSSTSVPFLLSSSMQSIRSRRTSTVLSSGPLGSGSGLLSQLGSGVVRIPFNAPTSGSASPVHQYNGTRSFVRKCPSLNITFSN</sequence>
<feature type="compositionally biased region" description="Polar residues" evidence="2">
    <location>
        <begin position="645"/>
        <end position="659"/>
    </location>
</feature>
<evidence type="ECO:0000256" key="1">
    <source>
        <dbReference type="ARBA" id="ARBA00038349"/>
    </source>
</evidence>
<accession>A0A9P0NE59</accession>
<dbReference type="Gene3D" id="1.10.510.10">
    <property type="entry name" value="Transferase(Phosphotransferase) domain 1"/>
    <property type="match status" value="1"/>
</dbReference>
<dbReference type="InterPro" id="IPR011009">
    <property type="entry name" value="Kinase-like_dom_sf"/>
</dbReference>
<dbReference type="InterPro" id="IPR000719">
    <property type="entry name" value="Prot_kinase_dom"/>
</dbReference>
<dbReference type="SUPFAM" id="SSF48371">
    <property type="entry name" value="ARM repeat"/>
    <property type="match status" value="1"/>
</dbReference>
<dbReference type="PANTHER" id="PTHR12984">
    <property type="entry name" value="SCY1-RELATED S/T PROTEIN KINASE-LIKE"/>
    <property type="match status" value="1"/>
</dbReference>
<dbReference type="GO" id="GO:0005524">
    <property type="term" value="F:ATP binding"/>
    <property type="evidence" value="ECO:0007669"/>
    <property type="project" value="InterPro"/>
</dbReference>
<dbReference type="Proteomes" id="UP001153620">
    <property type="component" value="Chromosome 1"/>
</dbReference>
<feature type="region of interest" description="Disordered" evidence="2">
    <location>
        <begin position="614"/>
        <end position="664"/>
    </location>
</feature>
<dbReference type="PANTHER" id="PTHR12984:SF16">
    <property type="entry name" value="BLACK MATCH, ISOFORM H"/>
    <property type="match status" value="1"/>
</dbReference>
<dbReference type="InterPro" id="IPR051177">
    <property type="entry name" value="CIK-Related_Protein"/>
</dbReference>